<accession>A0A1E1IQA9</accession>
<protein>
    <recommendedName>
        <fullName evidence="5">Transmembrane protein</fullName>
    </recommendedName>
</protein>
<keyword evidence="2" id="KW-1133">Transmembrane helix</keyword>
<feature type="compositionally biased region" description="Low complexity" evidence="1">
    <location>
        <begin position="191"/>
        <end position="201"/>
    </location>
</feature>
<feature type="signal peptide" evidence="3">
    <location>
        <begin position="1"/>
        <end position="39"/>
    </location>
</feature>
<keyword evidence="2" id="KW-0812">Transmembrane</keyword>
<evidence type="ECO:0000256" key="1">
    <source>
        <dbReference type="SAM" id="MobiDB-lite"/>
    </source>
</evidence>
<reference evidence="4" key="1">
    <citation type="submission" date="2012-08" db="EMBL/GenBank/DDBJ databases">
        <title>Comparative genomics of metastatic and non-metastatic Leishmania guyanensis provides insights into polygenic factors involved in Leishmania RNA virus infection.</title>
        <authorList>
            <person name="Smith D."/>
            <person name="Hertz-Fowler C."/>
            <person name="Martin R."/>
            <person name="Dickens N."/>
            <person name="Fasel N."/>
            <person name="Falquet L."/>
            <person name="Beverley S."/>
            <person name="Zangger H."/>
            <person name="Calderon-Copete S."/>
            <person name="Mottram J."/>
            <person name="Xenarios I."/>
        </authorList>
    </citation>
    <scope>NUCLEOTIDE SEQUENCE</scope>
    <source>
        <strain evidence="4">MHOM/BR/75/M4147/SSU:IR2SAT-LUC</strain>
    </source>
</reference>
<feature type="transmembrane region" description="Helical" evidence="2">
    <location>
        <begin position="96"/>
        <end position="120"/>
    </location>
</feature>
<evidence type="ECO:0000313" key="4">
    <source>
        <dbReference type="EMBL" id="CCM13248.1"/>
    </source>
</evidence>
<feature type="region of interest" description="Disordered" evidence="1">
    <location>
        <begin position="184"/>
        <end position="222"/>
    </location>
</feature>
<sequence length="222" mass="24646">MMSFPLYHPKMSSATKPTLRSKLALWCALCWLGSSAARAAVPRSFTLSLSSSAHVEVWMAASVPTSGPDVEFPPNSVVYEREKYSLPPKSFFSRNWYVGILIIVLVVLAAYTLLAVWVCYRLEYAEQRKAKKVVEQAYATNGFFDLDRYIGRGATGIPAEQCNRSSNSSGTALRSTQLSRLLDEQEETYGSYSSSDSSPWSESDEDAVVHVNPLQPQAEVLR</sequence>
<dbReference type="EMBL" id="CALQ01000226">
    <property type="protein sequence ID" value="CCM13248.1"/>
    <property type="molecule type" value="Genomic_DNA"/>
</dbReference>
<evidence type="ECO:0008006" key="5">
    <source>
        <dbReference type="Google" id="ProtNLM"/>
    </source>
</evidence>
<proteinExistence type="predicted"/>
<keyword evidence="2" id="KW-0472">Membrane</keyword>
<keyword evidence="3" id="KW-0732">Signal</keyword>
<dbReference type="AlphaFoldDB" id="A0A1E1IQA9"/>
<evidence type="ECO:0000256" key="3">
    <source>
        <dbReference type="SAM" id="SignalP"/>
    </source>
</evidence>
<evidence type="ECO:0000256" key="2">
    <source>
        <dbReference type="SAM" id="Phobius"/>
    </source>
</evidence>
<feature type="chain" id="PRO_5009113722" description="Transmembrane protein" evidence="3">
    <location>
        <begin position="40"/>
        <end position="222"/>
    </location>
</feature>
<gene>
    <name evidence="4" type="primary">LgM4147LRVhigh.08.00250.00430</name>
    <name evidence="4" type="ORF">BN36_0807600</name>
</gene>
<name>A0A1E1IQA9_LEIGU</name>
<organism evidence="4">
    <name type="scientific">Leishmania guyanensis</name>
    <dbReference type="NCBI Taxonomy" id="5670"/>
    <lineage>
        <taxon>Eukaryota</taxon>
        <taxon>Discoba</taxon>
        <taxon>Euglenozoa</taxon>
        <taxon>Kinetoplastea</taxon>
        <taxon>Metakinetoplastina</taxon>
        <taxon>Trypanosomatida</taxon>
        <taxon>Trypanosomatidae</taxon>
        <taxon>Leishmaniinae</taxon>
        <taxon>Leishmania</taxon>
        <taxon>Leishmania guyanensis species complex</taxon>
    </lineage>
</organism>